<proteinExistence type="inferred from homology"/>
<feature type="compositionally biased region" description="Polar residues" evidence="6">
    <location>
        <begin position="1216"/>
        <end position="1227"/>
    </location>
</feature>
<keyword evidence="5" id="KW-0175">Coiled coil</keyword>
<dbReference type="Proteomes" id="UP001303373">
    <property type="component" value="Chromosome 9"/>
</dbReference>
<dbReference type="InterPro" id="IPR041627">
    <property type="entry name" value="AAA_lid_6"/>
</dbReference>
<protein>
    <recommendedName>
        <fullName evidence="7">AAA+ ATPase domain-containing protein</fullName>
    </recommendedName>
</protein>
<dbReference type="InterPro" id="IPR027417">
    <property type="entry name" value="P-loop_NTPase"/>
</dbReference>
<keyword evidence="4" id="KW-0067">ATP-binding</keyword>
<dbReference type="Pfam" id="PF00004">
    <property type="entry name" value="AAA"/>
    <property type="match status" value="3"/>
</dbReference>
<feature type="domain" description="AAA+ ATPase" evidence="7">
    <location>
        <begin position="1870"/>
        <end position="2007"/>
    </location>
</feature>
<dbReference type="CDD" id="cd00009">
    <property type="entry name" value="AAA"/>
    <property type="match status" value="2"/>
</dbReference>
<comment type="similarity">
    <text evidence="1">Belongs to the CbxX/CfxQ family.</text>
</comment>
<dbReference type="Gene3D" id="3.40.50.300">
    <property type="entry name" value="P-loop containing nucleotide triphosphate hydrolases"/>
    <property type="match status" value="5"/>
</dbReference>
<dbReference type="InterPro" id="IPR047187">
    <property type="entry name" value="SF1_C_Upf1"/>
</dbReference>
<evidence type="ECO:0000256" key="1">
    <source>
        <dbReference type="ARBA" id="ARBA00010378"/>
    </source>
</evidence>
<dbReference type="CDD" id="cd18808">
    <property type="entry name" value="SF1_C_Upf1"/>
    <property type="match status" value="1"/>
</dbReference>
<evidence type="ECO:0000256" key="5">
    <source>
        <dbReference type="SAM" id="Coils"/>
    </source>
</evidence>
<dbReference type="Pfam" id="PF17866">
    <property type="entry name" value="AAA_lid_6"/>
    <property type="match status" value="1"/>
</dbReference>
<feature type="region of interest" description="Disordered" evidence="6">
    <location>
        <begin position="1216"/>
        <end position="1256"/>
    </location>
</feature>
<evidence type="ECO:0000256" key="6">
    <source>
        <dbReference type="SAM" id="MobiDB-lite"/>
    </source>
</evidence>
<organism evidence="8 9">
    <name type="scientific">Acrodontium crateriforme</name>
    <dbReference type="NCBI Taxonomy" id="150365"/>
    <lineage>
        <taxon>Eukaryota</taxon>
        <taxon>Fungi</taxon>
        <taxon>Dikarya</taxon>
        <taxon>Ascomycota</taxon>
        <taxon>Pezizomycotina</taxon>
        <taxon>Dothideomycetes</taxon>
        <taxon>Dothideomycetidae</taxon>
        <taxon>Mycosphaerellales</taxon>
        <taxon>Teratosphaeriaceae</taxon>
        <taxon>Acrodontium</taxon>
    </lineage>
</organism>
<evidence type="ECO:0000259" key="7">
    <source>
        <dbReference type="SMART" id="SM00382"/>
    </source>
</evidence>
<dbReference type="FunFam" id="3.40.50.300:FF:000216">
    <property type="entry name" value="Type VII secretion ATPase EccA"/>
    <property type="match status" value="3"/>
</dbReference>
<dbReference type="PANTHER" id="PTHR43392:SF2">
    <property type="entry name" value="AAA-TYPE ATPASE FAMILY PROTEIN _ ANKYRIN REPEAT FAMILY PROTEIN"/>
    <property type="match status" value="1"/>
</dbReference>
<dbReference type="PRINTS" id="PR00819">
    <property type="entry name" value="CBXCFQXSUPER"/>
</dbReference>
<dbReference type="SUPFAM" id="SSF52540">
    <property type="entry name" value="P-loop containing nucleoside triphosphate hydrolases"/>
    <property type="match status" value="4"/>
</dbReference>
<keyword evidence="3" id="KW-0378">Hydrolase</keyword>
<dbReference type="Pfam" id="PF13086">
    <property type="entry name" value="AAA_11"/>
    <property type="match status" value="1"/>
</dbReference>
<gene>
    <name evidence="8" type="ORF">R9X50_00571200</name>
</gene>
<dbReference type="InterPro" id="IPR003959">
    <property type="entry name" value="ATPase_AAA_core"/>
</dbReference>
<keyword evidence="3" id="KW-0347">Helicase</keyword>
<keyword evidence="2" id="KW-0547">Nucleotide-binding</keyword>
<reference evidence="8 9" key="1">
    <citation type="submission" date="2023-11" db="EMBL/GenBank/DDBJ databases">
        <title>An acidophilic fungus is an integral part of prey digestion in a carnivorous sundew plant.</title>
        <authorList>
            <person name="Tsai I.J."/>
        </authorList>
    </citation>
    <scope>NUCLEOTIDE SEQUENCE [LARGE SCALE GENOMIC DNA]</scope>
    <source>
        <strain evidence="8">169a</strain>
    </source>
</reference>
<evidence type="ECO:0000256" key="4">
    <source>
        <dbReference type="ARBA" id="ARBA00022840"/>
    </source>
</evidence>
<dbReference type="InterPro" id="IPR000641">
    <property type="entry name" value="CbxX/CfxQ"/>
</dbReference>
<dbReference type="GO" id="GO:0016887">
    <property type="term" value="F:ATP hydrolysis activity"/>
    <property type="evidence" value="ECO:0007669"/>
    <property type="project" value="InterPro"/>
</dbReference>
<dbReference type="InterPro" id="IPR041679">
    <property type="entry name" value="DNA2/NAM7-like_C"/>
</dbReference>
<dbReference type="Pfam" id="PF13087">
    <property type="entry name" value="AAA_12"/>
    <property type="match status" value="1"/>
</dbReference>
<dbReference type="GO" id="GO:0004386">
    <property type="term" value="F:helicase activity"/>
    <property type="evidence" value="ECO:0007669"/>
    <property type="project" value="InterPro"/>
</dbReference>
<evidence type="ECO:0000313" key="8">
    <source>
        <dbReference type="EMBL" id="WPH02844.1"/>
    </source>
</evidence>
<dbReference type="FunFam" id="3.40.50.300:FF:001660">
    <property type="entry name" value="NF-X1 finger and helicase protein, putative"/>
    <property type="match status" value="1"/>
</dbReference>
<dbReference type="SMART" id="SM00382">
    <property type="entry name" value="AAA"/>
    <property type="match status" value="4"/>
</dbReference>
<accession>A0AAQ3M7L0</accession>
<dbReference type="InterPro" id="IPR003593">
    <property type="entry name" value="AAA+_ATPase"/>
</dbReference>
<dbReference type="FunFam" id="1.10.8.60:FF:000160">
    <property type="entry name" value="WGS project CABT00000000 data, contig 2.55"/>
    <property type="match status" value="1"/>
</dbReference>
<dbReference type="Gene3D" id="1.10.8.60">
    <property type="match status" value="1"/>
</dbReference>
<feature type="domain" description="AAA+ ATPase" evidence="7">
    <location>
        <begin position="484"/>
        <end position="792"/>
    </location>
</feature>
<feature type="coiled-coil region" evidence="5">
    <location>
        <begin position="2212"/>
        <end position="2280"/>
    </location>
</feature>
<dbReference type="PANTHER" id="PTHR43392">
    <property type="entry name" value="AAA-TYPE ATPASE FAMILY PROTEIN / ANKYRIN REPEAT FAMILY PROTEIN"/>
    <property type="match status" value="1"/>
</dbReference>
<evidence type="ECO:0000256" key="2">
    <source>
        <dbReference type="ARBA" id="ARBA00022741"/>
    </source>
</evidence>
<keyword evidence="9" id="KW-1185">Reference proteome</keyword>
<evidence type="ECO:0000256" key="3">
    <source>
        <dbReference type="ARBA" id="ARBA00022806"/>
    </source>
</evidence>
<feature type="domain" description="AAA+ ATPase" evidence="7">
    <location>
        <begin position="1593"/>
        <end position="1866"/>
    </location>
</feature>
<dbReference type="EMBL" id="CP138588">
    <property type="protein sequence ID" value="WPH02844.1"/>
    <property type="molecule type" value="Genomic_DNA"/>
</dbReference>
<dbReference type="InterPro" id="IPR050773">
    <property type="entry name" value="CbxX/CfxQ_RuBisCO_ESX"/>
</dbReference>
<evidence type="ECO:0000313" key="9">
    <source>
        <dbReference type="Proteomes" id="UP001303373"/>
    </source>
</evidence>
<dbReference type="CDD" id="cd06008">
    <property type="entry name" value="NF-X1-zinc-finger"/>
    <property type="match status" value="1"/>
</dbReference>
<feature type="domain" description="AAA+ ATPase" evidence="7">
    <location>
        <begin position="1314"/>
        <end position="1450"/>
    </location>
</feature>
<name>A0AAQ3M7L0_9PEZI</name>
<dbReference type="InterPro" id="IPR041677">
    <property type="entry name" value="DNA2/NAM7_AAA_11"/>
</dbReference>
<dbReference type="GO" id="GO:0005524">
    <property type="term" value="F:ATP binding"/>
    <property type="evidence" value="ECO:0007669"/>
    <property type="project" value="UniProtKB-KW"/>
</dbReference>
<sequence>MADIDASRAWRLSSYFKSIIKGKRTMKGGSDAKLFLESICSQADRTLAVEQIIANPSGIDSVKHAVRFDISASFINTCTAPFINYLSDPALRHLCDRQYLDRLLLAITEPITLLNELAKLLQTNNLAEQSILAFAWLLHELLMSPDALGRSAETASRTAILAQQLTDERVFVDCACLEARTIGHKIAKLLRLTSIATAPKGESTAGGRHDNDFADFRKIVVIPTADELLSKETPFYRRADTVFQHDVEDRPAVHLDNQFRLLREEMLAELRLDIQAVLGTNASKRRPIEISNLALAGIELGESRKRRASSLKFRCMDDIPRLKNCDTVQERATYLSENRKFLKNQAFGCILHGNEIVGFARIERDEQRLARNEPLISLRIAAQEAIDTVLQVAVLQGPLRFVLMETPVFAFSPILERMQKKTTFPLATDLLSFKELKTQTPGPFHLPDILEAIETSKNLKNTLDLPRDVVLDSSQVQCLTTGLRQAVSLIQGPPGTGKSFIGSLLAKIIYDNTQENILVLCYTNHALDQFLVDLIDIGVPESSLIRLGSKASPRTEHLSYFRQSRGERLPQSAYAVIESCNNDLDECERPIRQNIEDLKKYQFSDSQILDFLEFSEGDFQFFDAFTVPKTDDDMQLVGRDGKQISVNYLINRWRKGQNPGIFTKAVSAQFRKVWEMDQDTRAVTERRWKTEMLDEKIRITSDLIRAHDRYHRDLKTTLQAAHKELLRSKRVVGCTTTGAAMYTSELQAMAPGVLLVEEAGEILESHILTAMTQDTKGVILIGDHKQLRPKVNKYELTVEKGAGYNLNQSLFERLILEGYPHKTLNKQHRMAPEISAIVRHLTYPSLEDASQTLSRPNFRGFQDRVMFVHHEHPETEHQQLADRRDVTAKTSKNNIFEAEMVLQVIRYIGQQGYGTSELVILTPYLGQLMMLQKCLAKDNDPVLNDLDSFDLVRAGLMSPASSAHGKRPIKISTIDNYQGEESDIVVVSLTRSNAEGDIGFMRSPERLNVLLSRARIGLILIGNAKTFAKSSKGIDTWGPFFDFMKGAGHLYSGVPVKCERHPARTATIQNREEFMKYCPDGGCFEPCESVLNCGQHTCSHRCHQLSDHSKMDCGHLLEYMCSKNHRRNVKCCELAAYKCPICACEQKKAQERLERDRRLQEVQEQKQQEYADKLAVVQDEIDRQEQISRDRRDDKDRSIALKQKKLDLDRLLKTSGVQPNEIQSPENTKSRCELVSEAKGSTATPDGQEKSQTDKPVSIAEQVWEKHKKIYLEANEHMNELMAMIGLEEVKAKFLSIKAEIDLAVRQRRSLKDERFSAMLLGNPGTGKTTVARLYCKFLTSVGALPGNHIEETTGSRLASGGPQGCQSIIETIMKKGGGALFIDEAYQLISSQSHRGSDVLDFLLAEVENLRGKIVFILAGYNKQMEELLSHNPGLPSRFPCELQFNDYTDQELLRILQYQIAKKYLGALHVEGGLNGLYMRIVATRVGRGRGKPGFGNARAIENALGQISSRQANRIHRERLSGKVVEDLKMTQEDLIGLEPSKVLENNDSWIQLSRMIGLTSVKDSLKGLLSSIQQNYLRELDEKPLVEFSLNRVLIGSPGTGKTTVAKRYGQILADVGLLSRGEVVIKTPADFIGSAMGQSEKITKAILESTKGKVLVIDEAYGLSSTMNGGADPYKTAVIDAIVGEIQSTPGDDRCVLLLGYEDQMEAMFQTVNPGLSRRFPMASAFRFEDFTDDELRQILDLKLKQQGLSITDEARRVAAKILQRARNRPNFGNAGEIDIMLNDAKLRQQKRASTAEFGSRKTSDVMLHAKDFDPDFNRISNAETNIEKLFADVIGARNIVEKLLSYQHIARRMTAHGLDPRDQIPFNFLFRGPPGSGKTTTARKMGKVYFDMELLNTAEVIECSATELVGEYIGQTGPKTQKLLEKGLGKVLFIDEAYRLADGPYAKEAMDEIVNCLTNPKFAYKLIVILAGYPRDINILMATNPGLISRFPETIEFESLKPDDCINLLTQLLLRRNRSKQIVDCTILEHMSLSFRQDLLCKFRALEKVPNWGNARDIQTLNKKIFGAAMREADTSSSLAILTESCVLDSINSMLAERHHSQATASPVADFSGYGKSNWPRTRLQDANTLSNILKTCEATSIAEQTPPVEPEYSISNETVVRDFDVDDAVWERLRQDTIDGEARDSAFTALLAIENQAQNDARRAVQERVQSIENLQTQIKHCEKQTERDEIKHQIERKRIENELKRRVEQEKLEELKKQRQVAEEERRKEAVARKKLRAMGACVAGYRWIKQSSGYRCAGGSHFVSNAQLDSLS</sequence>
<dbReference type="CDD" id="cd17936">
    <property type="entry name" value="EEXXEc_NFX1"/>
    <property type="match status" value="1"/>
</dbReference>